<feature type="compositionally biased region" description="Low complexity" evidence="3">
    <location>
        <begin position="111"/>
        <end position="139"/>
    </location>
</feature>
<dbReference type="Pfam" id="PF01985">
    <property type="entry name" value="CRS1_YhbY"/>
    <property type="match status" value="1"/>
</dbReference>
<protein>
    <submittedName>
        <fullName evidence="5">RNA-binding protein</fullName>
    </submittedName>
</protein>
<evidence type="ECO:0000259" key="4">
    <source>
        <dbReference type="PROSITE" id="PS51295"/>
    </source>
</evidence>
<dbReference type="PANTHER" id="PTHR40065:SF3">
    <property type="entry name" value="RNA-BINDING PROTEIN YHBY"/>
    <property type="match status" value="1"/>
</dbReference>
<dbReference type="InterPro" id="IPR051925">
    <property type="entry name" value="RNA-binding_domain"/>
</dbReference>
<dbReference type="SMART" id="SM01103">
    <property type="entry name" value="CRS1_YhbY"/>
    <property type="match status" value="1"/>
</dbReference>
<dbReference type="AlphaFoldDB" id="A0A0F5K2N9"/>
<dbReference type="EMBL" id="LAQU01000006">
    <property type="protein sequence ID" value="KKB64124.1"/>
    <property type="molecule type" value="Genomic_DNA"/>
</dbReference>
<dbReference type="PANTHER" id="PTHR40065">
    <property type="entry name" value="RNA-BINDING PROTEIN YHBY"/>
    <property type="match status" value="1"/>
</dbReference>
<dbReference type="STRING" id="28092.WM40_08235"/>
<proteinExistence type="predicted"/>
<dbReference type="InterPro" id="IPR001890">
    <property type="entry name" value="RNA-binding_CRM"/>
</dbReference>
<comment type="caution">
    <text evidence="5">The sequence shown here is derived from an EMBL/GenBank/DDBJ whole genome shotgun (WGS) entry which is preliminary data.</text>
</comment>
<feature type="compositionally biased region" description="Basic residues" evidence="3">
    <location>
        <begin position="175"/>
        <end position="191"/>
    </location>
</feature>
<evidence type="ECO:0000256" key="1">
    <source>
        <dbReference type="ARBA" id="ARBA00022884"/>
    </source>
</evidence>
<evidence type="ECO:0000256" key="3">
    <source>
        <dbReference type="SAM" id="MobiDB-lite"/>
    </source>
</evidence>
<accession>A0A0F5K2N9</accession>
<dbReference type="OrthoDB" id="9797519at2"/>
<feature type="compositionally biased region" description="Basic and acidic residues" evidence="3">
    <location>
        <begin position="149"/>
        <end position="166"/>
    </location>
</feature>
<dbReference type="RefSeq" id="WP_036006783.1">
    <property type="nucleotide sequence ID" value="NZ_CADFGU010000002.1"/>
</dbReference>
<keyword evidence="1 2" id="KW-0694">RNA-binding</keyword>
<dbReference type="PATRIC" id="fig|28092.6.peg.1952"/>
<dbReference type="Gene3D" id="3.30.110.60">
    <property type="entry name" value="YhbY-like"/>
    <property type="match status" value="1"/>
</dbReference>
<feature type="compositionally biased region" description="Basic and acidic residues" evidence="3">
    <location>
        <begin position="96"/>
        <end position="107"/>
    </location>
</feature>
<organism evidence="5 6">
    <name type="scientific">Robbsia andropogonis</name>
    <dbReference type="NCBI Taxonomy" id="28092"/>
    <lineage>
        <taxon>Bacteria</taxon>
        <taxon>Pseudomonadati</taxon>
        <taxon>Pseudomonadota</taxon>
        <taxon>Betaproteobacteria</taxon>
        <taxon>Burkholderiales</taxon>
        <taxon>Burkholderiaceae</taxon>
        <taxon>Robbsia</taxon>
    </lineage>
</organism>
<dbReference type="Proteomes" id="UP000033618">
    <property type="component" value="Unassembled WGS sequence"/>
</dbReference>
<feature type="domain" description="CRM" evidence="4">
    <location>
        <begin position="4"/>
        <end position="100"/>
    </location>
</feature>
<evidence type="ECO:0000313" key="6">
    <source>
        <dbReference type="Proteomes" id="UP000033618"/>
    </source>
</evidence>
<dbReference type="SUPFAM" id="SSF75471">
    <property type="entry name" value="YhbY-like"/>
    <property type="match status" value="1"/>
</dbReference>
<feature type="region of interest" description="Disordered" evidence="3">
    <location>
        <begin position="92"/>
        <end position="191"/>
    </location>
</feature>
<dbReference type="InterPro" id="IPR035920">
    <property type="entry name" value="YhbY-like_sf"/>
</dbReference>
<gene>
    <name evidence="5" type="ORF">WM40_08235</name>
</gene>
<keyword evidence="6" id="KW-1185">Reference proteome</keyword>
<dbReference type="PROSITE" id="PS51295">
    <property type="entry name" value="CRM"/>
    <property type="match status" value="1"/>
</dbReference>
<reference evidence="5 6" key="1">
    <citation type="submission" date="2015-03" db="EMBL/GenBank/DDBJ databases">
        <title>Draft Genome Sequence of Burkholderia andropogonis type strain ICMP2807, isolated from Sorghum bicolor.</title>
        <authorList>
            <person name="Lopes-Santos L."/>
            <person name="Castro D.B."/>
            <person name="Ottoboni L.M."/>
            <person name="Park D."/>
            <person name="Weirc B.S."/>
            <person name="Destefano S.A."/>
        </authorList>
    </citation>
    <scope>NUCLEOTIDE SEQUENCE [LARGE SCALE GENOMIC DNA]</scope>
    <source>
        <strain evidence="5 6">ICMP2807</strain>
    </source>
</reference>
<sequence>MPALTLTPAARAEFRSQAHALKPVILIGGEGLTDAVLAETDRALTSHQLIKVRVFGDERETRIETATTLCDQLNAGLVQHIGKLLVLYRPAPSAKPSRDTPQHDAKRATGPVSRAAAARAVAELPASGNAPGKAKGAAPRMVKVIKPTGNERRRARPKDVLVRGNERVTAGGNIKRAKKRKVSVKRMHQSD</sequence>
<evidence type="ECO:0000313" key="5">
    <source>
        <dbReference type="EMBL" id="KKB64124.1"/>
    </source>
</evidence>
<name>A0A0F5K2N9_9BURK</name>
<evidence type="ECO:0000256" key="2">
    <source>
        <dbReference type="PROSITE-ProRule" id="PRU00626"/>
    </source>
</evidence>
<dbReference type="GO" id="GO:0003723">
    <property type="term" value="F:RNA binding"/>
    <property type="evidence" value="ECO:0007669"/>
    <property type="project" value="UniProtKB-UniRule"/>
</dbReference>